<sequence length="249" mass="28031">MSFVIDKGYPTSMRPIVKRNLPQIAQELSFKLECAGPRLPLTVEMELDITEEQVVENRRHALLAKENLRVAVVIDMGEWAPSPPTSDDEDYEDDSKGTSMIPKPPGGPGRPGSGGYNIAKAMSWSKPLFSQLRTFLASECDKALDTTVCFKNQDEEKLKVVCDKALEQFPELKRFEERWPLTSLIQMYLKNTSEKARRSKKGTELETIISAVTRVEKLKTAKPKRKVVAEDEESSDTQEEEKAPTIQVA</sequence>
<reference evidence="2 3" key="1">
    <citation type="journal article" date="2019" name="Nat. Ecol. Evol.">
        <title>Megaphylogeny resolves global patterns of mushroom evolution.</title>
        <authorList>
            <person name="Varga T."/>
            <person name="Krizsan K."/>
            <person name="Foldi C."/>
            <person name="Dima B."/>
            <person name="Sanchez-Garcia M."/>
            <person name="Sanchez-Ramirez S."/>
            <person name="Szollosi G.J."/>
            <person name="Szarkandi J.G."/>
            <person name="Papp V."/>
            <person name="Albert L."/>
            <person name="Andreopoulos W."/>
            <person name="Angelini C."/>
            <person name="Antonin V."/>
            <person name="Barry K.W."/>
            <person name="Bougher N.L."/>
            <person name="Buchanan P."/>
            <person name="Buyck B."/>
            <person name="Bense V."/>
            <person name="Catcheside P."/>
            <person name="Chovatia M."/>
            <person name="Cooper J."/>
            <person name="Damon W."/>
            <person name="Desjardin D."/>
            <person name="Finy P."/>
            <person name="Geml J."/>
            <person name="Haridas S."/>
            <person name="Hughes K."/>
            <person name="Justo A."/>
            <person name="Karasinski D."/>
            <person name="Kautmanova I."/>
            <person name="Kiss B."/>
            <person name="Kocsube S."/>
            <person name="Kotiranta H."/>
            <person name="LaButti K.M."/>
            <person name="Lechner B.E."/>
            <person name="Liimatainen K."/>
            <person name="Lipzen A."/>
            <person name="Lukacs Z."/>
            <person name="Mihaltcheva S."/>
            <person name="Morgado L.N."/>
            <person name="Niskanen T."/>
            <person name="Noordeloos M.E."/>
            <person name="Ohm R.A."/>
            <person name="Ortiz-Santana B."/>
            <person name="Ovrebo C."/>
            <person name="Racz N."/>
            <person name="Riley R."/>
            <person name="Savchenko A."/>
            <person name="Shiryaev A."/>
            <person name="Soop K."/>
            <person name="Spirin V."/>
            <person name="Szebenyi C."/>
            <person name="Tomsovsky M."/>
            <person name="Tulloss R.E."/>
            <person name="Uehling J."/>
            <person name="Grigoriev I.V."/>
            <person name="Vagvolgyi C."/>
            <person name="Papp T."/>
            <person name="Martin F.M."/>
            <person name="Miettinen O."/>
            <person name="Hibbett D.S."/>
            <person name="Nagy L.G."/>
        </authorList>
    </citation>
    <scope>NUCLEOTIDE SEQUENCE [LARGE SCALE GENOMIC DNA]</scope>
    <source>
        <strain evidence="2 3">CBS 121175</strain>
    </source>
</reference>
<name>A0A5C3KS08_COPMA</name>
<feature type="region of interest" description="Disordered" evidence="1">
    <location>
        <begin position="222"/>
        <end position="249"/>
    </location>
</feature>
<evidence type="ECO:0000313" key="3">
    <source>
        <dbReference type="Proteomes" id="UP000307440"/>
    </source>
</evidence>
<accession>A0A5C3KS08</accession>
<evidence type="ECO:0000313" key="2">
    <source>
        <dbReference type="EMBL" id="TFK23361.1"/>
    </source>
</evidence>
<keyword evidence="3" id="KW-1185">Reference proteome</keyword>
<dbReference type="STRING" id="230819.A0A5C3KS08"/>
<evidence type="ECO:0000256" key="1">
    <source>
        <dbReference type="SAM" id="MobiDB-lite"/>
    </source>
</evidence>
<dbReference type="Proteomes" id="UP000307440">
    <property type="component" value="Unassembled WGS sequence"/>
</dbReference>
<gene>
    <name evidence="2" type="ORF">FA15DRAFT_705527</name>
</gene>
<protein>
    <submittedName>
        <fullName evidence="2">Uncharacterized protein</fullName>
    </submittedName>
</protein>
<organism evidence="2 3">
    <name type="scientific">Coprinopsis marcescibilis</name>
    <name type="common">Agaric fungus</name>
    <name type="synonym">Psathyrella marcescibilis</name>
    <dbReference type="NCBI Taxonomy" id="230819"/>
    <lineage>
        <taxon>Eukaryota</taxon>
        <taxon>Fungi</taxon>
        <taxon>Dikarya</taxon>
        <taxon>Basidiomycota</taxon>
        <taxon>Agaricomycotina</taxon>
        <taxon>Agaricomycetes</taxon>
        <taxon>Agaricomycetidae</taxon>
        <taxon>Agaricales</taxon>
        <taxon>Agaricineae</taxon>
        <taxon>Psathyrellaceae</taxon>
        <taxon>Coprinopsis</taxon>
    </lineage>
</organism>
<dbReference type="OrthoDB" id="2686745at2759"/>
<feature type="region of interest" description="Disordered" evidence="1">
    <location>
        <begin position="79"/>
        <end position="115"/>
    </location>
</feature>
<feature type="compositionally biased region" description="Acidic residues" evidence="1">
    <location>
        <begin position="230"/>
        <end position="239"/>
    </location>
</feature>
<proteinExistence type="predicted"/>
<dbReference type="AlphaFoldDB" id="A0A5C3KS08"/>
<dbReference type="EMBL" id="ML210220">
    <property type="protein sequence ID" value="TFK23361.1"/>
    <property type="molecule type" value="Genomic_DNA"/>
</dbReference>